<dbReference type="InterPro" id="IPR005372">
    <property type="entry name" value="UPF0182"/>
</dbReference>
<evidence type="ECO:0000256" key="3">
    <source>
        <dbReference type="ARBA" id="ARBA00022989"/>
    </source>
</evidence>
<feature type="transmembrane region" description="Helical" evidence="5">
    <location>
        <begin position="259"/>
        <end position="278"/>
    </location>
</feature>
<reference evidence="6" key="1">
    <citation type="journal article" date="2021" name="PeerJ">
        <title>Extensive microbial diversity within the chicken gut microbiome revealed by metagenomics and culture.</title>
        <authorList>
            <person name="Gilroy R."/>
            <person name="Ravi A."/>
            <person name="Getino M."/>
            <person name="Pursley I."/>
            <person name="Horton D.L."/>
            <person name="Alikhan N.F."/>
            <person name="Baker D."/>
            <person name="Gharbi K."/>
            <person name="Hall N."/>
            <person name="Watson M."/>
            <person name="Adriaenssens E.M."/>
            <person name="Foster-Nyarko E."/>
            <person name="Jarju S."/>
            <person name="Secka A."/>
            <person name="Antonio M."/>
            <person name="Oren A."/>
            <person name="Chaudhuri R.R."/>
            <person name="La Ragione R."/>
            <person name="Hildebrand F."/>
            <person name="Pallen M.J."/>
        </authorList>
    </citation>
    <scope>NUCLEOTIDE SEQUENCE</scope>
    <source>
        <strain evidence="6">ChiGjej3B3-7470</strain>
    </source>
</reference>
<comment type="caution">
    <text evidence="6">The sequence shown here is derived from an EMBL/GenBank/DDBJ whole genome shotgun (WGS) entry which is preliminary data.</text>
</comment>
<dbReference type="Proteomes" id="UP000712713">
    <property type="component" value="Unassembled WGS sequence"/>
</dbReference>
<feature type="transmembrane region" description="Helical" evidence="5">
    <location>
        <begin position="20"/>
        <end position="40"/>
    </location>
</feature>
<dbReference type="GO" id="GO:0016020">
    <property type="term" value="C:membrane"/>
    <property type="evidence" value="ECO:0007669"/>
    <property type="project" value="InterPro"/>
</dbReference>
<evidence type="ECO:0000313" key="6">
    <source>
        <dbReference type="EMBL" id="HJE51661.1"/>
    </source>
</evidence>
<evidence type="ECO:0000256" key="1">
    <source>
        <dbReference type="ARBA" id="ARBA00022475"/>
    </source>
</evidence>
<name>A0A921EQH4_9ACTN</name>
<evidence type="ECO:0000313" key="7">
    <source>
        <dbReference type="Proteomes" id="UP000712713"/>
    </source>
</evidence>
<feature type="transmembrane region" description="Helical" evidence="5">
    <location>
        <begin position="60"/>
        <end position="85"/>
    </location>
</feature>
<dbReference type="Pfam" id="PF03699">
    <property type="entry name" value="UPF0182"/>
    <property type="match status" value="1"/>
</dbReference>
<evidence type="ECO:0000256" key="5">
    <source>
        <dbReference type="SAM" id="Phobius"/>
    </source>
</evidence>
<dbReference type="GO" id="GO:0005576">
    <property type="term" value="C:extracellular region"/>
    <property type="evidence" value="ECO:0007669"/>
    <property type="project" value="TreeGrafter"/>
</dbReference>
<feature type="transmembrane region" description="Helical" evidence="5">
    <location>
        <begin position="285"/>
        <end position="309"/>
    </location>
</feature>
<dbReference type="AlphaFoldDB" id="A0A921EQH4"/>
<keyword evidence="3 5" id="KW-1133">Transmembrane helix</keyword>
<feature type="transmembrane region" description="Helical" evidence="5">
    <location>
        <begin position="167"/>
        <end position="196"/>
    </location>
</feature>
<feature type="non-terminal residue" evidence="6">
    <location>
        <position position="340"/>
    </location>
</feature>
<evidence type="ECO:0000256" key="2">
    <source>
        <dbReference type="ARBA" id="ARBA00022692"/>
    </source>
</evidence>
<gene>
    <name evidence="6" type="ORF">K8V15_06750</name>
</gene>
<reference evidence="6" key="2">
    <citation type="submission" date="2021-09" db="EMBL/GenBank/DDBJ databases">
        <authorList>
            <person name="Gilroy R."/>
        </authorList>
    </citation>
    <scope>NUCLEOTIDE SEQUENCE</scope>
    <source>
        <strain evidence="6">ChiGjej3B3-7470</strain>
    </source>
</reference>
<keyword evidence="1" id="KW-1003">Cell membrane</keyword>
<dbReference type="PANTHER" id="PTHR39344:SF1">
    <property type="entry name" value="UPF0182 PROTEIN SLL1060"/>
    <property type="match status" value="1"/>
</dbReference>
<feature type="transmembrane region" description="Helical" evidence="5">
    <location>
        <begin position="114"/>
        <end position="142"/>
    </location>
</feature>
<proteinExistence type="predicted"/>
<organism evidence="6 7">
    <name type="scientific">Tessaracoccus flavescens</name>
    <dbReference type="NCBI Taxonomy" id="399497"/>
    <lineage>
        <taxon>Bacteria</taxon>
        <taxon>Bacillati</taxon>
        <taxon>Actinomycetota</taxon>
        <taxon>Actinomycetes</taxon>
        <taxon>Propionibacteriales</taxon>
        <taxon>Propionibacteriaceae</taxon>
        <taxon>Tessaracoccus</taxon>
    </lineage>
</organism>
<protein>
    <submittedName>
        <fullName evidence="6">UPF0182 family protein</fullName>
    </submittedName>
</protein>
<feature type="transmembrane region" description="Helical" evidence="5">
    <location>
        <begin position="217"/>
        <end position="239"/>
    </location>
</feature>
<dbReference type="PANTHER" id="PTHR39344">
    <property type="entry name" value="UPF0182 PROTEIN SLL1060"/>
    <property type="match status" value="1"/>
</dbReference>
<dbReference type="EMBL" id="DYZF01000173">
    <property type="protein sequence ID" value="HJE51661.1"/>
    <property type="molecule type" value="Genomic_DNA"/>
</dbReference>
<keyword evidence="4 5" id="KW-0472">Membrane</keyword>
<sequence>MSTQTFEAEGEAQPKRGPLLWTVLIVGALIVVATIASRLATDYLWFRSIDFQNVFTTQLAARAGLIVGFGLVMFLIVYFSQVIAYRLRPKVRRANLDSEFLVQLRDALDSKSRVLMAIPALALGVLGGLAASSATGVFLAWLHATPFGWKDPYFNIDAGYYVFTQPWLQFVVGFLLFAFIAGGVAALAVHFMTGAMNSSAMRSRGNTPASLGAQRQISVMLGIILLLVGANALLDRFALTVTPNPLFTGIGYTDFDVRMPVTIIIAAICVICAIACFVNAWKVRWAVPGASIALLIVSSLILGLLYPWLVQNFEVTPNWQDKERPYITNNIKATRYAYGI</sequence>
<keyword evidence="2 5" id="KW-0812">Transmembrane</keyword>
<accession>A0A921EQH4</accession>
<evidence type="ECO:0000256" key="4">
    <source>
        <dbReference type="ARBA" id="ARBA00023136"/>
    </source>
</evidence>